<proteinExistence type="predicted"/>
<dbReference type="AlphaFoldDB" id="A0A9P5BHL3"/>
<evidence type="ECO:0000313" key="3">
    <source>
        <dbReference type="Proteomes" id="UP000737391"/>
    </source>
</evidence>
<organism evidence="2 3">
    <name type="scientific">Fusarium agapanthi</name>
    <dbReference type="NCBI Taxonomy" id="1803897"/>
    <lineage>
        <taxon>Eukaryota</taxon>
        <taxon>Fungi</taxon>
        <taxon>Dikarya</taxon>
        <taxon>Ascomycota</taxon>
        <taxon>Pezizomycotina</taxon>
        <taxon>Sordariomycetes</taxon>
        <taxon>Hypocreomycetidae</taxon>
        <taxon>Hypocreales</taxon>
        <taxon>Nectriaceae</taxon>
        <taxon>Fusarium</taxon>
        <taxon>Fusarium fujikuroi species complex</taxon>
    </lineage>
</organism>
<feature type="domain" description="B3/B4 tRNA-binding" evidence="1">
    <location>
        <begin position="73"/>
        <end position="215"/>
    </location>
</feature>
<dbReference type="InterPro" id="IPR005146">
    <property type="entry name" value="B3/B4_tRNA-bd"/>
</dbReference>
<name>A0A9P5BHL3_9HYPO</name>
<dbReference type="Pfam" id="PF03483">
    <property type="entry name" value="B3_4"/>
    <property type="match status" value="1"/>
</dbReference>
<protein>
    <recommendedName>
        <fullName evidence="1">B3/B4 tRNA-binding domain-containing protein</fullName>
    </recommendedName>
</protein>
<dbReference type="Proteomes" id="UP000737391">
    <property type="component" value="Unassembled WGS sequence"/>
</dbReference>
<comment type="caution">
    <text evidence="2">The sequence shown here is derived from an EMBL/GenBank/DDBJ whole genome shotgun (WGS) entry which is preliminary data.</text>
</comment>
<gene>
    <name evidence="2" type="ORF">FAGAP_1854</name>
</gene>
<evidence type="ECO:0000259" key="1">
    <source>
        <dbReference type="SMART" id="SM00873"/>
    </source>
</evidence>
<accession>A0A9P5BHL3</accession>
<dbReference type="GO" id="GO:0004826">
    <property type="term" value="F:phenylalanine-tRNA ligase activity"/>
    <property type="evidence" value="ECO:0007669"/>
    <property type="project" value="InterPro"/>
</dbReference>
<keyword evidence="3" id="KW-1185">Reference proteome</keyword>
<dbReference type="SMART" id="SM00873">
    <property type="entry name" value="B3_4"/>
    <property type="match status" value="1"/>
</dbReference>
<dbReference type="EMBL" id="LUFC02000104">
    <property type="protein sequence ID" value="KAF4501883.1"/>
    <property type="molecule type" value="Genomic_DNA"/>
</dbReference>
<reference evidence="2" key="1">
    <citation type="submission" date="2020-01" db="EMBL/GenBank/DDBJ databases">
        <title>Identification and distribution of gene clusters putatively required for synthesis of sphingolipid metabolism inhibitors in phylogenetically diverse species of the filamentous fungus Fusarium.</title>
        <authorList>
            <person name="Kim H.-S."/>
            <person name="Busman M."/>
            <person name="Brown D.W."/>
            <person name="Divon H."/>
            <person name="Uhlig S."/>
            <person name="Proctor R.H."/>
        </authorList>
    </citation>
    <scope>NUCLEOTIDE SEQUENCE</scope>
    <source>
        <strain evidence="2">NRRL 31653</strain>
    </source>
</reference>
<sequence>MSGPIKTQSVLDNAHISPEILELRPDYRALLVRAEGIPPGHSDAASEAMLREAEEHVKTLTSTQSITELPHIAAWREAYKAFGAKPQRTRNSLEALTLRVHMGGLPRVPFGGEDLDKYNGAPFLIRATGTEEFRTTASGQPSIELAAPGEPIWCDSTGITYRSCRRWNWRQGPRTAFTDETTRVLFIIDALKPVSNEELVESAEELCSALKALSPAVETSYRVLSGPV</sequence>
<dbReference type="SUPFAM" id="SSF56037">
    <property type="entry name" value="PheT/TilS domain"/>
    <property type="match status" value="1"/>
</dbReference>
<dbReference type="OrthoDB" id="5587917at2759"/>
<dbReference type="PANTHER" id="PTHR39209">
    <property type="match status" value="1"/>
</dbReference>
<evidence type="ECO:0000313" key="2">
    <source>
        <dbReference type="EMBL" id="KAF4501883.1"/>
    </source>
</evidence>
<dbReference type="GO" id="GO:0003723">
    <property type="term" value="F:RNA binding"/>
    <property type="evidence" value="ECO:0007669"/>
    <property type="project" value="InterPro"/>
</dbReference>
<dbReference type="PANTHER" id="PTHR39209:SF2">
    <property type="entry name" value="CYTOPLASMIC PROTEIN"/>
    <property type="match status" value="1"/>
</dbReference>